<feature type="transmembrane region" description="Helical" evidence="7">
    <location>
        <begin position="6"/>
        <end position="24"/>
    </location>
</feature>
<reference evidence="9 10" key="1">
    <citation type="submission" date="2015-02" db="EMBL/GenBank/DDBJ databases">
        <title>Draft Genome Sequences of Two Closely-Related Aflatoxigenic Aspergillus Species Obtained from the Cote d'Ivoire.</title>
        <authorList>
            <person name="Moore G.G."/>
            <person name="Beltz S.B."/>
            <person name="Mack B.M."/>
        </authorList>
    </citation>
    <scope>NUCLEOTIDE SEQUENCE [LARGE SCALE GENOMIC DNA]</scope>
    <source>
        <strain evidence="9 10">SRRC1468</strain>
    </source>
</reference>
<evidence type="ECO:0000256" key="2">
    <source>
        <dbReference type="ARBA" id="ARBA00022692"/>
    </source>
</evidence>
<feature type="transmembrane region" description="Helical" evidence="7">
    <location>
        <begin position="163"/>
        <end position="182"/>
    </location>
</feature>
<dbReference type="InterPro" id="IPR052337">
    <property type="entry name" value="SAT4-like"/>
</dbReference>
<dbReference type="PANTHER" id="PTHR33048:SF47">
    <property type="entry name" value="INTEGRAL MEMBRANE PROTEIN-RELATED"/>
    <property type="match status" value="1"/>
</dbReference>
<comment type="similarity">
    <text evidence="5">Belongs to the SAT4 family.</text>
</comment>
<keyword evidence="3 7" id="KW-1133">Transmembrane helix</keyword>
<feature type="domain" description="Rhodopsin" evidence="8">
    <location>
        <begin position="20"/>
        <end position="256"/>
    </location>
</feature>
<evidence type="ECO:0000256" key="4">
    <source>
        <dbReference type="ARBA" id="ARBA00023136"/>
    </source>
</evidence>
<name>A0A0F8V110_9EURO</name>
<dbReference type="Proteomes" id="UP000034291">
    <property type="component" value="Unassembled WGS sequence"/>
</dbReference>
<keyword evidence="10" id="KW-1185">Reference proteome</keyword>
<dbReference type="AlphaFoldDB" id="A0A0F8V110"/>
<feature type="transmembrane region" description="Helical" evidence="7">
    <location>
        <begin position="239"/>
        <end position="259"/>
    </location>
</feature>
<evidence type="ECO:0000256" key="7">
    <source>
        <dbReference type="SAM" id="Phobius"/>
    </source>
</evidence>
<protein>
    <recommendedName>
        <fullName evidence="8">Rhodopsin domain-containing protein</fullName>
    </recommendedName>
</protein>
<proteinExistence type="inferred from homology"/>
<comment type="subcellular location">
    <subcellularLocation>
        <location evidence="1">Membrane</location>
        <topology evidence="1">Multi-pass membrane protein</topology>
    </subcellularLocation>
</comment>
<feature type="transmembrane region" description="Helical" evidence="7">
    <location>
        <begin position="114"/>
        <end position="136"/>
    </location>
</feature>
<dbReference type="PANTHER" id="PTHR33048">
    <property type="entry name" value="PTH11-LIKE INTEGRAL MEMBRANE PROTEIN (AFU_ORTHOLOGUE AFUA_5G11245)"/>
    <property type="match status" value="1"/>
</dbReference>
<organism evidence="9 10">
    <name type="scientific">Aspergillus rambellii</name>
    <dbReference type="NCBI Taxonomy" id="308745"/>
    <lineage>
        <taxon>Eukaryota</taxon>
        <taxon>Fungi</taxon>
        <taxon>Dikarya</taxon>
        <taxon>Ascomycota</taxon>
        <taxon>Pezizomycotina</taxon>
        <taxon>Eurotiomycetes</taxon>
        <taxon>Eurotiomycetidae</taxon>
        <taxon>Eurotiales</taxon>
        <taxon>Aspergillaceae</taxon>
        <taxon>Aspergillus</taxon>
        <taxon>Aspergillus subgen. Nidulantes</taxon>
    </lineage>
</organism>
<feature type="transmembrane region" description="Helical" evidence="7">
    <location>
        <begin position="194"/>
        <end position="219"/>
    </location>
</feature>
<dbReference type="STRING" id="308745.A0A0F8V110"/>
<dbReference type="InterPro" id="IPR049326">
    <property type="entry name" value="Rhodopsin_dom_fungi"/>
</dbReference>
<feature type="transmembrane region" description="Helical" evidence="7">
    <location>
        <begin position="79"/>
        <end position="102"/>
    </location>
</feature>
<dbReference type="OrthoDB" id="10017208at2759"/>
<dbReference type="EMBL" id="JZBS01002952">
    <property type="protein sequence ID" value="KKK16681.1"/>
    <property type="molecule type" value="Genomic_DNA"/>
</dbReference>
<feature type="compositionally biased region" description="Polar residues" evidence="6">
    <location>
        <begin position="350"/>
        <end position="362"/>
    </location>
</feature>
<dbReference type="Pfam" id="PF20684">
    <property type="entry name" value="Fung_rhodopsin"/>
    <property type="match status" value="1"/>
</dbReference>
<evidence type="ECO:0000256" key="5">
    <source>
        <dbReference type="ARBA" id="ARBA00038359"/>
    </source>
</evidence>
<feature type="transmembrane region" description="Helical" evidence="7">
    <location>
        <begin position="36"/>
        <end position="55"/>
    </location>
</feature>
<keyword evidence="2 7" id="KW-0812">Transmembrane</keyword>
<feature type="region of interest" description="Disordered" evidence="6">
    <location>
        <begin position="335"/>
        <end position="362"/>
    </location>
</feature>
<sequence length="362" mass="40660">MYVLPVAITFVCVASVAVGLRLFTRIYLVCAPGWDDWILLLAMITDYVFFAWIVVENHYGLGEHAHDLHPDELRSQLKALWITIPLYNLSLNLTKVSILLLYLRIFTTKTYRILLIAVLVFVICTGLWMVFSALLFCLPVQSFWDPTIEHTCLSKPVVWSLNAALQIVTDLTIVLLPMPLLATLRIPPRQKICLMFVFALGLFVCVTSIVRLVTVIRLLNSTDISYDNGPAATWSFVESNVALVCASLPVLRPLLVRVFPHLMLSRIRNSYCQREKRSQEPVMGWSPFQGANTNYSASVTGNCSASVDGLESSSHRHPDTEGIQVVSELRWDMNSALNSNGKDSEDPIEQVNSNTPPSIRFM</sequence>
<keyword evidence="4 7" id="KW-0472">Membrane</keyword>
<gene>
    <name evidence="9" type="ORF">ARAM_007531</name>
</gene>
<evidence type="ECO:0000256" key="6">
    <source>
        <dbReference type="SAM" id="MobiDB-lite"/>
    </source>
</evidence>
<comment type="caution">
    <text evidence="9">The sequence shown here is derived from an EMBL/GenBank/DDBJ whole genome shotgun (WGS) entry which is preliminary data.</text>
</comment>
<evidence type="ECO:0000256" key="3">
    <source>
        <dbReference type="ARBA" id="ARBA00022989"/>
    </source>
</evidence>
<evidence type="ECO:0000259" key="8">
    <source>
        <dbReference type="Pfam" id="PF20684"/>
    </source>
</evidence>
<evidence type="ECO:0000256" key="1">
    <source>
        <dbReference type="ARBA" id="ARBA00004141"/>
    </source>
</evidence>
<evidence type="ECO:0000313" key="10">
    <source>
        <dbReference type="Proteomes" id="UP000034291"/>
    </source>
</evidence>
<evidence type="ECO:0000313" key="9">
    <source>
        <dbReference type="EMBL" id="KKK16681.1"/>
    </source>
</evidence>
<dbReference type="GO" id="GO:0016020">
    <property type="term" value="C:membrane"/>
    <property type="evidence" value="ECO:0007669"/>
    <property type="project" value="UniProtKB-SubCell"/>
</dbReference>
<accession>A0A0F8V110</accession>